<protein>
    <submittedName>
        <fullName evidence="6">Response regulator</fullName>
    </submittedName>
</protein>
<evidence type="ECO:0000256" key="2">
    <source>
        <dbReference type="PROSITE-ProRule" id="PRU00169"/>
    </source>
</evidence>
<feature type="domain" description="OmpR/PhoB-type" evidence="5">
    <location>
        <begin position="134"/>
        <end position="233"/>
    </location>
</feature>
<evidence type="ECO:0000313" key="7">
    <source>
        <dbReference type="Proteomes" id="UP001595478"/>
    </source>
</evidence>
<dbReference type="Gene3D" id="1.10.10.10">
    <property type="entry name" value="Winged helix-like DNA-binding domain superfamily/Winged helix DNA-binding domain"/>
    <property type="match status" value="1"/>
</dbReference>
<name>A0ABV7FPJ7_9ALTE</name>
<keyword evidence="7" id="KW-1185">Reference proteome</keyword>
<dbReference type="Pfam" id="PF00072">
    <property type="entry name" value="Response_reg"/>
    <property type="match status" value="1"/>
</dbReference>
<dbReference type="PANTHER" id="PTHR48111:SF47">
    <property type="entry name" value="TRANSCRIPTIONAL REGULATORY PROTEIN RSTA"/>
    <property type="match status" value="1"/>
</dbReference>
<feature type="modified residue" description="4-aspartylphosphate" evidence="2">
    <location>
        <position position="52"/>
    </location>
</feature>
<keyword evidence="2" id="KW-0597">Phosphoprotein</keyword>
<comment type="caution">
    <text evidence="6">The sequence shown here is derived from an EMBL/GenBank/DDBJ whole genome shotgun (WGS) entry which is preliminary data.</text>
</comment>
<dbReference type="SUPFAM" id="SSF52172">
    <property type="entry name" value="CheY-like"/>
    <property type="match status" value="1"/>
</dbReference>
<dbReference type="Proteomes" id="UP001595478">
    <property type="component" value="Unassembled WGS sequence"/>
</dbReference>
<proteinExistence type="predicted"/>
<sequence length="237" mass="27064">MIDLVLVEDDTRLSTLVSQYLENNGFSVKVFGDSKGLIEYVSSQVPSVVILDVMLPDIDGFQLCKMLRQIYQGPLLFLTAKNESIDQVIGLELGADDYILKPVEPRLLLARIHALLRRASENHLKQSNTELASPHILRFGTLCIDKDSRKVTLNNDDIVLTSHEFDMLWKLAENPSQVVKKTTLYTELIGREYDGIDRSADVRISRLRKKLQDNPKNPYRIKTIWGKGFFFVPDAWD</sequence>
<keyword evidence="1 3" id="KW-0238">DNA-binding</keyword>
<evidence type="ECO:0000259" key="5">
    <source>
        <dbReference type="PROSITE" id="PS51755"/>
    </source>
</evidence>
<dbReference type="InterPro" id="IPR001789">
    <property type="entry name" value="Sig_transdc_resp-reg_receiver"/>
</dbReference>
<dbReference type="EMBL" id="JBHRSW010000016">
    <property type="protein sequence ID" value="MFC3122025.1"/>
    <property type="molecule type" value="Genomic_DNA"/>
</dbReference>
<evidence type="ECO:0000256" key="3">
    <source>
        <dbReference type="PROSITE-ProRule" id="PRU01091"/>
    </source>
</evidence>
<evidence type="ECO:0000313" key="6">
    <source>
        <dbReference type="EMBL" id="MFC3122025.1"/>
    </source>
</evidence>
<dbReference type="InterPro" id="IPR016032">
    <property type="entry name" value="Sig_transdc_resp-reg_C-effctor"/>
</dbReference>
<feature type="domain" description="Response regulatory" evidence="4">
    <location>
        <begin position="3"/>
        <end position="116"/>
    </location>
</feature>
<dbReference type="CDD" id="cd00383">
    <property type="entry name" value="trans_reg_C"/>
    <property type="match status" value="1"/>
</dbReference>
<gene>
    <name evidence="6" type="ORF">ACFOHL_10365</name>
</gene>
<dbReference type="InterPro" id="IPR011006">
    <property type="entry name" value="CheY-like_superfamily"/>
</dbReference>
<dbReference type="PROSITE" id="PS51755">
    <property type="entry name" value="OMPR_PHOB"/>
    <property type="match status" value="1"/>
</dbReference>
<evidence type="ECO:0000256" key="1">
    <source>
        <dbReference type="ARBA" id="ARBA00023125"/>
    </source>
</evidence>
<dbReference type="Gene3D" id="3.40.50.2300">
    <property type="match status" value="1"/>
</dbReference>
<organism evidence="6 7">
    <name type="scientific">Agaribacter flavus</name>
    <dbReference type="NCBI Taxonomy" id="1902781"/>
    <lineage>
        <taxon>Bacteria</taxon>
        <taxon>Pseudomonadati</taxon>
        <taxon>Pseudomonadota</taxon>
        <taxon>Gammaproteobacteria</taxon>
        <taxon>Alteromonadales</taxon>
        <taxon>Alteromonadaceae</taxon>
        <taxon>Agaribacter</taxon>
    </lineage>
</organism>
<dbReference type="PANTHER" id="PTHR48111">
    <property type="entry name" value="REGULATOR OF RPOS"/>
    <property type="match status" value="1"/>
</dbReference>
<dbReference type="SMART" id="SM00448">
    <property type="entry name" value="REC"/>
    <property type="match status" value="1"/>
</dbReference>
<dbReference type="Gene3D" id="6.10.250.690">
    <property type="match status" value="1"/>
</dbReference>
<accession>A0ABV7FPJ7</accession>
<dbReference type="Pfam" id="PF00486">
    <property type="entry name" value="Trans_reg_C"/>
    <property type="match status" value="1"/>
</dbReference>
<dbReference type="InterPro" id="IPR039420">
    <property type="entry name" value="WalR-like"/>
</dbReference>
<dbReference type="RefSeq" id="WP_376920161.1">
    <property type="nucleotide sequence ID" value="NZ_JBHRSW010000016.1"/>
</dbReference>
<evidence type="ECO:0000259" key="4">
    <source>
        <dbReference type="PROSITE" id="PS50110"/>
    </source>
</evidence>
<dbReference type="InterPro" id="IPR036388">
    <property type="entry name" value="WH-like_DNA-bd_sf"/>
</dbReference>
<reference evidence="7" key="1">
    <citation type="journal article" date="2019" name="Int. J. Syst. Evol. Microbiol.">
        <title>The Global Catalogue of Microorganisms (GCM) 10K type strain sequencing project: providing services to taxonomists for standard genome sequencing and annotation.</title>
        <authorList>
            <consortium name="The Broad Institute Genomics Platform"/>
            <consortium name="The Broad Institute Genome Sequencing Center for Infectious Disease"/>
            <person name="Wu L."/>
            <person name="Ma J."/>
        </authorList>
    </citation>
    <scope>NUCLEOTIDE SEQUENCE [LARGE SCALE GENOMIC DNA]</scope>
    <source>
        <strain evidence="7">KCTC 52473</strain>
    </source>
</reference>
<dbReference type="InterPro" id="IPR001867">
    <property type="entry name" value="OmpR/PhoB-type_DNA-bd"/>
</dbReference>
<feature type="DNA-binding region" description="OmpR/PhoB-type" evidence="3">
    <location>
        <begin position="134"/>
        <end position="233"/>
    </location>
</feature>
<dbReference type="SMART" id="SM00862">
    <property type="entry name" value="Trans_reg_C"/>
    <property type="match status" value="1"/>
</dbReference>
<dbReference type="SUPFAM" id="SSF46894">
    <property type="entry name" value="C-terminal effector domain of the bipartite response regulators"/>
    <property type="match status" value="1"/>
</dbReference>
<dbReference type="PROSITE" id="PS50110">
    <property type="entry name" value="RESPONSE_REGULATORY"/>
    <property type="match status" value="1"/>
</dbReference>